<dbReference type="Proteomes" id="UP001556196">
    <property type="component" value="Unassembled WGS sequence"/>
</dbReference>
<comment type="caution">
    <text evidence="6">The sequence shown here is derived from an EMBL/GenBank/DDBJ whole genome shotgun (WGS) entry which is preliminary data.</text>
</comment>
<dbReference type="PANTHER" id="PTHR38776:SF1">
    <property type="entry name" value="MLTA-INTERACTING PROTEIN-RELATED"/>
    <property type="match status" value="1"/>
</dbReference>
<evidence type="ECO:0000256" key="3">
    <source>
        <dbReference type="ARBA" id="ARBA00022729"/>
    </source>
</evidence>
<keyword evidence="5" id="KW-0998">Cell outer membrane</keyword>
<dbReference type="InterPro" id="IPR010583">
    <property type="entry name" value="MipA"/>
</dbReference>
<evidence type="ECO:0000256" key="2">
    <source>
        <dbReference type="ARBA" id="ARBA00005722"/>
    </source>
</evidence>
<accession>A0ABV3QV91</accession>
<keyword evidence="4" id="KW-0472">Membrane</keyword>
<gene>
    <name evidence="6" type="ORF">ABUE31_03195</name>
</gene>
<dbReference type="RefSeq" id="WP_367722518.1">
    <property type="nucleotide sequence ID" value="NZ_JBFOCI010000001.1"/>
</dbReference>
<protein>
    <submittedName>
        <fullName evidence="6">MipA/OmpV family protein</fullName>
    </submittedName>
</protein>
<evidence type="ECO:0000313" key="7">
    <source>
        <dbReference type="Proteomes" id="UP001556196"/>
    </source>
</evidence>
<keyword evidence="3" id="KW-0732">Signal</keyword>
<organism evidence="6 7">
    <name type="scientific">Mesorhizobium marinum</name>
    <dbReference type="NCBI Taxonomy" id="3228790"/>
    <lineage>
        <taxon>Bacteria</taxon>
        <taxon>Pseudomonadati</taxon>
        <taxon>Pseudomonadota</taxon>
        <taxon>Alphaproteobacteria</taxon>
        <taxon>Hyphomicrobiales</taxon>
        <taxon>Phyllobacteriaceae</taxon>
        <taxon>Mesorhizobium</taxon>
    </lineage>
</organism>
<dbReference type="PANTHER" id="PTHR38776">
    <property type="entry name" value="MLTA-INTERACTING PROTEIN-RELATED"/>
    <property type="match status" value="1"/>
</dbReference>
<comment type="subcellular location">
    <subcellularLocation>
        <location evidence="1">Cell outer membrane</location>
    </subcellularLocation>
</comment>
<sequence length="257" mass="28134">MGLPIASAIVPARAQEVTLAESPYQYVVDVGAGVQYKPKYPGSDDYIIVPLPLVAVQRLFIPGWGQVVDGEEELRAFYMFPSFDFNGKREASDARELTGTETVDWALEVGLGVGYRYDWLRGTVEVRQGINGHEGQVVELGIDVIAAPVETLQLNFGPRLTWASGEYMDTYFGVTESEASAPGSRLSAYDPGSSFKTAGFEARATYAVSQNTRLHMRAGWDRFIGDAAESPIVEAGSKDQFSIGGGLTYRFSFDLFR</sequence>
<keyword evidence="7" id="KW-1185">Reference proteome</keyword>
<evidence type="ECO:0000256" key="1">
    <source>
        <dbReference type="ARBA" id="ARBA00004442"/>
    </source>
</evidence>
<evidence type="ECO:0000256" key="4">
    <source>
        <dbReference type="ARBA" id="ARBA00023136"/>
    </source>
</evidence>
<proteinExistence type="inferred from homology"/>
<evidence type="ECO:0000313" key="6">
    <source>
        <dbReference type="EMBL" id="MEW9804990.1"/>
    </source>
</evidence>
<dbReference type="EMBL" id="JBFOCI010000001">
    <property type="protein sequence ID" value="MEW9804990.1"/>
    <property type="molecule type" value="Genomic_DNA"/>
</dbReference>
<reference evidence="6 7" key="1">
    <citation type="submission" date="2024-06" db="EMBL/GenBank/DDBJ databases">
        <authorList>
            <person name="Tuo L."/>
        </authorList>
    </citation>
    <scope>NUCLEOTIDE SEQUENCE [LARGE SCALE GENOMIC DNA]</scope>
    <source>
        <strain evidence="6 7">ZMM04-5</strain>
    </source>
</reference>
<comment type="similarity">
    <text evidence="2">Belongs to the MipA/OmpV family.</text>
</comment>
<name>A0ABV3QV91_9HYPH</name>
<evidence type="ECO:0000256" key="5">
    <source>
        <dbReference type="ARBA" id="ARBA00023237"/>
    </source>
</evidence>
<dbReference type="Pfam" id="PF06629">
    <property type="entry name" value="MipA"/>
    <property type="match status" value="1"/>
</dbReference>